<organism evidence="2 3">
    <name type="scientific">Malurus cyaneus samueli</name>
    <dbReference type="NCBI Taxonomy" id="2593467"/>
    <lineage>
        <taxon>Eukaryota</taxon>
        <taxon>Metazoa</taxon>
        <taxon>Chordata</taxon>
        <taxon>Craniata</taxon>
        <taxon>Vertebrata</taxon>
        <taxon>Euteleostomi</taxon>
        <taxon>Archelosauria</taxon>
        <taxon>Archosauria</taxon>
        <taxon>Dinosauria</taxon>
        <taxon>Saurischia</taxon>
        <taxon>Theropoda</taxon>
        <taxon>Coelurosauria</taxon>
        <taxon>Aves</taxon>
        <taxon>Neognathae</taxon>
        <taxon>Neoaves</taxon>
        <taxon>Telluraves</taxon>
        <taxon>Australaves</taxon>
        <taxon>Passeriformes</taxon>
        <taxon>Meliphagoidea</taxon>
        <taxon>Maluridae</taxon>
        <taxon>Malurus</taxon>
    </lineage>
</organism>
<sequence length="149" mass="16606">SSAIFLLWNSRLFTRSLLTCDSAMSARSSASSSSCWILRNLESPTHPGLQLLDLFLPSLQGQLLSLFQTVLQVLHSLVQVLLHPLQVGTGVSLHLLLHIQAALQGLHHSQMVSLQLVNLLIFLCYLPVNLRLDLVELKLQAQDLPLFMF</sequence>
<reference evidence="2" key="2">
    <citation type="submission" date="2025-09" db="UniProtKB">
        <authorList>
            <consortium name="Ensembl"/>
        </authorList>
    </citation>
    <scope>IDENTIFICATION</scope>
</reference>
<name>A0A8C5U831_9PASS</name>
<dbReference type="AlphaFoldDB" id="A0A8C5U831"/>
<keyword evidence="3" id="KW-1185">Reference proteome</keyword>
<feature type="chain" id="PRO_5034951735" evidence="1">
    <location>
        <begin position="19"/>
        <end position="149"/>
    </location>
</feature>
<feature type="signal peptide" evidence="1">
    <location>
        <begin position="1"/>
        <end position="18"/>
    </location>
</feature>
<dbReference type="Proteomes" id="UP000694560">
    <property type="component" value="Unplaced"/>
</dbReference>
<evidence type="ECO:0000313" key="2">
    <source>
        <dbReference type="Ensembl" id="ENSMCSP00000019287.1"/>
    </source>
</evidence>
<evidence type="ECO:0000313" key="3">
    <source>
        <dbReference type="Proteomes" id="UP000694560"/>
    </source>
</evidence>
<dbReference type="Ensembl" id="ENSMCST00000019769.1">
    <property type="protein sequence ID" value="ENSMCSP00000019287.1"/>
    <property type="gene ID" value="ENSMCSG00000013528.1"/>
</dbReference>
<protein>
    <submittedName>
        <fullName evidence="2">Uncharacterized protein</fullName>
    </submittedName>
</protein>
<keyword evidence="1" id="KW-0732">Signal</keyword>
<dbReference type="OrthoDB" id="8938362at2759"/>
<evidence type="ECO:0000256" key="1">
    <source>
        <dbReference type="SAM" id="SignalP"/>
    </source>
</evidence>
<reference evidence="2" key="1">
    <citation type="submission" date="2025-08" db="UniProtKB">
        <authorList>
            <consortium name="Ensembl"/>
        </authorList>
    </citation>
    <scope>IDENTIFICATION</scope>
</reference>
<proteinExistence type="predicted"/>
<accession>A0A8C5U831</accession>